<name>A0A6J8CTR3_MYTCO</name>
<dbReference type="Proteomes" id="UP000507470">
    <property type="component" value="Unassembled WGS sequence"/>
</dbReference>
<dbReference type="InterPro" id="IPR046906">
    <property type="entry name" value="Mab-21_HhH/H2TH-like"/>
</dbReference>
<dbReference type="Gene3D" id="1.10.1410.40">
    <property type="match status" value="1"/>
</dbReference>
<protein>
    <recommendedName>
        <fullName evidence="1">Mab-21-like HhH/H2TH-like domain-containing protein</fullName>
    </recommendedName>
</protein>
<evidence type="ECO:0000313" key="3">
    <source>
        <dbReference type="Proteomes" id="UP000507470"/>
    </source>
</evidence>
<evidence type="ECO:0000313" key="2">
    <source>
        <dbReference type="EMBL" id="CAC5398767.1"/>
    </source>
</evidence>
<accession>A0A6J8CTR3</accession>
<keyword evidence="3" id="KW-1185">Reference proteome</keyword>
<proteinExistence type="predicted"/>
<dbReference type="Pfam" id="PF20266">
    <property type="entry name" value="Mab-21_C"/>
    <property type="match status" value="1"/>
</dbReference>
<reference evidence="2 3" key="1">
    <citation type="submission" date="2020-06" db="EMBL/GenBank/DDBJ databases">
        <authorList>
            <person name="Li R."/>
            <person name="Bekaert M."/>
        </authorList>
    </citation>
    <scope>NUCLEOTIDE SEQUENCE [LARGE SCALE GENOMIC DNA]</scope>
    <source>
        <strain evidence="3">wild</strain>
    </source>
</reference>
<feature type="domain" description="Mab-21-like HhH/H2TH-like" evidence="1">
    <location>
        <begin position="94"/>
        <end position="163"/>
    </location>
</feature>
<dbReference type="OrthoDB" id="6146287at2759"/>
<dbReference type="EMBL" id="CACVKT020005968">
    <property type="protein sequence ID" value="CAC5398767.1"/>
    <property type="molecule type" value="Genomic_DNA"/>
</dbReference>
<sequence>MDQSSCLRKILEEEICCYGYHLVPHISDRGHIQWKLSTSYFETRVLSRFPKKSPLKQVIRIVKFNKEKFLKVRPDLGIMNDKILADVLQLTNFYSGNDYDENFKNLVSSYIIKNVVLHLCGFATCNEWTKASLSTLYLLTLTTLYGGIMRNSIRNFFISHHSLTIPDLGDVLPGFQKLFGEINIESYQKMFCQLDIKDFDMNIFESQPFDPSGLKTFFKITKDDIDTNYHILWESNLLK</sequence>
<dbReference type="AlphaFoldDB" id="A0A6J8CTR3"/>
<gene>
    <name evidence="2" type="ORF">MCOR_33107</name>
</gene>
<evidence type="ECO:0000259" key="1">
    <source>
        <dbReference type="Pfam" id="PF20266"/>
    </source>
</evidence>
<organism evidence="2 3">
    <name type="scientific">Mytilus coruscus</name>
    <name type="common">Sea mussel</name>
    <dbReference type="NCBI Taxonomy" id="42192"/>
    <lineage>
        <taxon>Eukaryota</taxon>
        <taxon>Metazoa</taxon>
        <taxon>Spiralia</taxon>
        <taxon>Lophotrochozoa</taxon>
        <taxon>Mollusca</taxon>
        <taxon>Bivalvia</taxon>
        <taxon>Autobranchia</taxon>
        <taxon>Pteriomorphia</taxon>
        <taxon>Mytilida</taxon>
        <taxon>Mytiloidea</taxon>
        <taxon>Mytilidae</taxon>
        <taxon>Mytilinae</taxon>
        <taxon>Mytilus</taxon>
    </lineage>
</organism>